<reference evidence="1" key="1">
    <citation type="submission" date="2021-04" db="EMBL/GenBank/DDBJ databases">
        <authorList>
            <person name="Tunstrom K."/>
        </authorList>
    </citation>
    <scope>NUCLEOTIDE SEQUENCE</scope>
</reference>
<dbReference type="AlphaFoldDB" id="A0A8S3WLI6"/>
<protein>
    <submittedName>
        <fullName evidence="1">(apollo) hypothetical protein</fullName>
    </submittedName>
</protein>
<evidence type="ECO:0000313" key="2">
    <source>
        <dbReference type="Proteomes" id="UP000691718"/>
    </source>
</evidence>
<sequence length="159" mass="18356">MSDNSNKTKQELLKRLIEDEEEDDGIMLFLLSSNRNKIDSLYTSRYEKGSYQILNINKKCRQRCHTASGADRQRCRRRAPTTPPCRVLRKVFHTNPYKAVRKRQSRDGRVTAAGPRPPESECYRMVTTHTVAFGNPGVTTRSFIRLAKVSTRVCQCIYI</sequence>
<evidence type="ECO:0000313" key="1">
    <source>
        <dbReference type="EMBL" id="CAG4966723.1"/>
    </source>
</evidence>
<name>A0A8S3WLI6_PARAO</name>
<gene>
    <name evidence="1" type="ORF">PAPOLLO_LOCUS7680</name>
</gene>
<proteinExistence type="predicted"/>
<accession>A0A8S3WLI6</accession>
<dbReference type="Proteomes" id="UP000691718">
    <property type="component" value="Unassembled WGS sequence"/>
</dbReference>
<comment type="caution">
    <text evidence="1">The sequence shown here is derived from an EMBL/GenBank/DDBJ whole genome shotgun (WGS) entry which is preliminary data.</text>
</comment>
<organism evidence="1 2">
    <name type="scientific">Parnassius apollo</name>
    <name type="common">Apollo butterfly</name>
    <name type="synonym">Papilio apollo</name>
    <dbReference type="NCBI Taxonomy" id="110799"/>
    <lineage>
        <taxon>Eukaryota</taxon>
        <taxon>Metazoa</taxon>
        <taxon>Ecdysozoa</taxon>
        <taxon>Arthropoda</taxon>
        <taxon>Hexapoda</taxon>
        <taxon>Insecta</taxon>
        <taxon>Pterygota</taxon>
        <taxon>Neoptera</taxon>
        <taxon>Endopterygota</taxon>
        <taxon>Lepidoptera</taxon>
        <taxon>Glossata</taxon>
        <taxon>Ditrysia</taxon>
        <taxon>Papilionoidea</taxon>
        <taxon>Papilionidae</taxon>
        <taxon>Parnassiinae</taxon>
        <taxon>Parnassini</taxon>
        <taxon>Parnassius</taxon>
        <taxon>Parnassius</taxon>
    </lineage>
</organism>
<dbReference type="EMBL" id="CAJQZP010000528">
    <property type="protein sequence ID" value="CAG4966723.1"/>
    <property type="molecule type" value="Genomic_DNA"/>
</dbReference>
<keyword evidence="2" id="KW-1185">Reference proteome</keyword>